<evidence type="ECO:0000256" key="1">
    <source>
        <dbReference type="SAM" id="MobiDB-lite"/>
    </source>
</evidence>
<feature type="region of interest" description="Disordered" evidence="1">
    <location>
        <begin position="1"/>
        <end position="64"/>
    </location>
</feature>
<organism evidence="2">
    <name type="scientific">Human herpesvirus 2</name>
    <name type="common">HHV-2</name>
    <name type="synonym">Human herpes simplex virus 2</name>
    <dbReference type="NCBI Taxonomy" id="10310"/>
    <lineage>
        <taxon>Viruses</taxon>
        <taxon>Duplodnaviria</taxon>
        <taxon>Heunggongvirae</taxon>
        <taxon>Peploviricota</taxon>
        <taxon>Herviviricetes</taxon>
        <taxon>Herpesvirales</taxon>
        <taxon>Orthoherpesviridae</taxon>
        <taxon>Alphaherpesvirinae</taxon>
        <taxon>Simplexvirus</taxon>
        <taxon>Simplexvirus humanalpha2</taxon>
    </lineage>
</organism>
<protein>
    <submittedName>
        <fullName evidence="2">Uncharacterized protein</fullName>
    </submittedName>
</protein>
<reference evidence="2" key="1">
    <citation type="submission" date="2018-08" db="EMBL/GenBank/DDBJ databases">
        <title>HSV2 whole genome sequences from clinical isolates.</title>
        <authorList>
            <person name="Roychoudhury P."/>
            <person name="Greninger A.L."/>
            <person name="Jerome K.R."/>
            <person name="Johnston C."/>
            <person name="Wald A."/>
            <person name="Xie H."/>
        </authorList>
    </citation>
    <scope>NUCLEOTIDE SEQUENCE</scope>
    <source>
        <strain evidence="2">2008-483</strain>
    </source>
</reference>
<accession>A0A481TX20</accession>
<evidence type="ECO:0000313" key="2">
    <source>
        <dbReference type="EMBL" id="QBH85212.1"/>
    </source>
</evidence>
<name>A0A481TX20_HHV2</name>
<proteinExistence type="predicted"/>
<dbReference type="EMBL" id="MH790660">
    <property type="protein sequence ID" value="QBH85212.1"/>
    <property type="molecule type" value="Genomic_DNA"/>
</dbReference>
<organismHost>
    <name type="scientific">Homo sapiens</name>
    <name type="common">Human</name>
    <dbReference type="NCBI Taxonomy" id="9606"/>
</organismHost>
<sequence length="64" mass="6690">MLSGGIQGRASVPATSSWATLDPASRVTGTPVRLHTTNAQACPEGQRVGMTRRPLALSDDRPST</sequence>